<evidence type="ECO:0000256" key="1">
    <source>
        <dbReference type="SAM" id="MobiDB-lite"/>
    </source>
</evidence>
<dbReference type="AlphaFoldDB" id="A0A5K0YMF1"/>
<keyword evidence="3" id="KW-0732">Signal</keyword>
<accession>A0A5K0YMF1</accession>
<keyword evidence="2" id="KW-0472">Membrane</keyword>
<dbReference type="PANTHER" id="PTHR35718">
    <property type="entry name" value="EXPRESSED PROTEIN"/>
    <property type="match status" value="1"/>
</dbReference>
<proteinExistence type="predicted"/>
<name>A0A5K0YMF1_9MAGN</name>
<feature type="chain" id="PRO_5023838914" evidence="3">
    <location>
        <begin position="16"/>
        <end position="134"/>
    </location>
</feature>
<dbReference type="OrthoDB" id="1929763at2759"/>
<reference evidence="4" key="1">
    <citation type="submission" date="2019-09" db="EMBL/GenBank/DDBJ databases">
        <authorList>
            <person name="Zhang L."/>
        </authorList>
    </citation>
    <scope>NUCLEOTIDE SEQUENCE</scope>
</reference>
<feature type="signal peptide" evidence="3">
    <location>
        <begin position="1"/>
        <end position="15"/>
    </location>
</feature>
<organism evidence="4">
    <name type="scientific">Nymphaea colorata</name>
    <name type="common">pocket water lily</name>
    <dbReference type="NCBI Taxonomy" id="210225"/>
    <lineage>
        <taxon>Eukaryota</taxon>
        <taxon>Viridiplantae</taxon>
        <taxon>Streptophyta</taxon>
        <taxon>Embryophyta</taxon>
        <taxon>Tracheophyta</taxon>
        <taxon>Spermatophyta</taxon>
        <taxon>Magnoliopsida</taxon>
        <taxon>Nymphaeales</taxon>
        <taxon>Nymphaeaceae</taxon>
        <taxon>Nymphaea</taxon>
    </lineage>
</organism>
<keyword evidence="2" id="KW-0812">Transmembrane</keyword>
<feature type="transmembrane region" description="Helical" evidence="2">
    <location>
        <begin position="91"/>
        <end position="117"/>
    </location>
</feature>
<dbReference type="EMBL" id="LR721777">
    <property type="protein sequence ID" value="VVV78648.1"/>
    <property type="molecule type" value="Genomic_DNA"/>
</dbReference>
<dbReference type="PANTHER" id="PTHR35718:SF1">
    <property type="entry name" value="EXPRESSED PROTEIN"/>
    <property type="match status" value="1"/>
</dbReference>
<protein>
    <submittedName>
        <fullName evidence="4">Uncharacterized protein</fullName>
    </submittedName>
</protein>
<sequence>MGILFLFSFCSFFLSQSPESGVPLRAPHGLAYQPPLQLSPSAVEFFNPQAPPTSSREKMSPESSVKPNATPIRGRQVMVEGSEATGSNHGIGAAGAVGIFFTLLFLVLLALSAYYVFVARRRDASAAQPAKPAP</sequence>
<evidence type="ECO:0000256" key="3">
    <source>
        <dbReference type="SAM" id="SignalP"/>
    </source>
</evidence>
<dbReference type="OMA" id="NQPNTVQ"/>
<feature type="region of interest" description="Disordered" evidence="1">
    <location>
        <begin position="46"/>
        <end position="84"/>
    </location>
</feature>
<evidence type="ECO:0000256" key="2">
    <source>
        <dbReference type="SAM" id="Phobius"/>
    </source>
</evidence>
<dbReference type="Gramene" id="NC12G0249100.1">
    <property type="protein sequence ID" value="NC12G0249100.1:cds"/>
    <property type="gene ID" value="NC12G0249100"/>
</dbReference>
<keyword evidence="2" id="KW-1133">Transmembrane helix</keyword>
<evidence type="ECO:0000313" key="4">
    <source>
        <dbReference type="EMBL" id="VVV78648.1"/>
    </source>
</evidence>
<gene>
    <name evidence="4" type="ORF">NYM_LOCUS9060</name>
</gene>